<gene>
    <name evidence="1" type="ORF">J2W68_002309</name>
</gene>
<evidence type="ECO:0000313" key="2">
    <source>
        <dbReference type="Proteomes" id="UP001256588"/>
    </source>
</evidence>
<proteinExistence type="predicted"/>
<organism evidence="1 2">
    <name type="scientific">Luteimonas terrae</name>
    <dbReference type="NCBI Taxonomy" id="1530191"/>
    <lineage>
        <taxon>Bacteria</taxon>
        <taxon>Pseudomonadati</taxon>
        <taxon>Pseudomonadota</taxon>
        <taxon>Gammaproteobacteria</taxon>
        <taxon>Lysobacterales</taxon>
        <taxon>Lysobacteraceae</taxon>
        <taxon>Luteimonas</taxon>
    </lineage>
</organism>
<dbReference type="RefSeq" id="WP_310235940.1">
    <property type="nucleotide sequence ID" value="NZ_JAVDWO010000008.1"/>
</dbReference>
<dbReference type="Proteomes" id="UP001256588">
    <property type="component" value="Unassembled WGS sequence"/>
</dbReference>
<accession>A0ABU1XXS6</accession>
<protein>
    <submittedName>
        <fullName evidence="1">Uncharacterized protein</fullName>
    </submittedName>
</protein>
<keyword evidence="2" id="KW-1185">Reference proteome</keyword>
<sequence length="46" mass="5053">MGNPLHALMYRGESGAARYNAFTHGTYVDAGGRERVRPMENAASRI</sequence>
<evidence type="ECO:0000313" key="1">
    <source>
        <dbReference type="EMBL" id="MDR7193572.1"/>
    </source>
</evidence>
<name>A0ABU1XXS6_9GAMM</name>
<dbReference type="EMBL" id="JAVDWO010000008">
    <property type="protein sequence ID" value="MDR7193572.1"/>
    <property type="molecule type" value="Genomic_DNA"/>
</dbReference>
<comment type="caution">
    <text evidence="1">The sequence shown here is derived from an EMBL/GenBank/DDBJ whole genome shotgun (WGS) entry which is preliminary data.</text>
</comment>
<reference evidence="1 2" key="1">
    <citation type="submission" date="2023-07" db="EMBL/GenBank/DDBJ databases">
        <title>Sorghum-associated microbial communities from plants grown in Nebraska, USA.</title>
        <authorList>
            <person name="Schachtman D."/>
        </authorList>
    </citation>
    <scope>NUCLEOTIDE SEQUENCE [LARGE SCALE GENOMIC DNA]</scope>
    <source>
        <strain evidence="1 2">4099</strain>
    </source>
</reference>